<proteinExistence type="predicted"/>
<organism evidence="8 9">
    <name type="scientific">Papaver somniferum</name>
    <name type="common">Opium poppy</name>
    <dbReference type="NCBI Taxonomy" id="3469"/>
    <lineage>
        <taxon>Eukaryota</taxon>
        <taxon>Viridiplantae</taxon>
        <taxon>Streptophyta</taxon>
        <taxon>Embryophyta</taxon>
        <taxon>Tracheophyta</taxon>
        <taxon>Spermatophyta</taxon>
        <taxon>Magnoliopsida</taxon>
        <taxon>Ranunculales</taxon>
        <taxon>Papaveraceae</taxon>
        <taxon>Papaveroideae</taxon>
        <taxon>Papaver</taxon>
    </lineage>
</organism>
<dbReference type="Proteomes" id="UP000316621">
    <property type="component" value="Chromosome 9"/>
</dbReference>
<name>A0A4Y7KW32_PAPSO</name>
<dbReference type="PANTHER" id="PTHR31072">
    <property type="entry name" value="TRANSCRIPTION FACTOR TCP4-RELATED"/>
    <property type="match status" value="1"/>
</dbReference>
<dbReference type="GO" id="GO:0043565">
    <property type="term" value="F:sequence-specific DNA binding"/>
    <property type="evidence" value="ECO:0007669"/>
    <property type="project" value="TreeGrafter"/>
</dbReference>
<evidence type="ECO:0000256" key="6">
    <source>
        <dbReference type="SAM" id="MobiDB-lite"/>
    </source>
</evidence>
<keyword evidence="4" id="KW-0804">Transcription</keyword>
<sequence length="258" mass="28557">MDSQLIFTSDNQVTQNQEENLQISVIKTEEGTESSEKLTVRRRRVSSGAKTKDRHTKVNGRGRRVRIPAMSAARIFQLTRELGHRSDGETIDWLLRKAEPSIIAATGTGITPISCVTTSASPTRRPPPQPHSPSQALPLLLSSSASSVPSCSQLAVQLMPEDPTRNVYPDQNVGKLVPKVEFDSEAMDCKLDLGITPMYMDFSLGDPYRHMPFTELLLQANGAGNLHDPSYSDQKKSVDFEHVTPMQILKGNPYHHLP</sequence>
<evidence type="ECO:0000256" key="1">
    <source>
        <dbReference type="ARBA" id="ARBA00004123"/>
    </source>
</evidence>
<feature type="compositionally biased region" description="Basic and acidic residues" evidence="6">
    <location>
        <begin position="30"/>
        <end position="39"/>
    </location>
</feature>
<dbReference type="PROSITE" id="PS51369">
    <property type="entry name" value="TCP"/>
    <property type="match status" value="1"/>
</dbReference>
<evidence type="ECO:0000256" key="4">
    <source>
        <dbReference type="ARBA" id="ARBA00023163"/>
    </source>
</evidence>
<dbReference type="OrthoDB" id="1911901at2759"/>
<keyword evidence="5" id="KW-0539">Nucleus</keyword>
<dbReference type="AlphaFoldDB" id="A0A4Y7KW32"/>
<evidence type="ECO:0000313" key="8">
    <source>
        <dbReference type="EMBL" id="RZC76987.1"/>
    </source>
</evidence>
<evidence type="ECO:0000259" key="7">
    <source>
        <dbReference type="PROSITE" id="PS51369"/>
    </source>
</evidence>
<feature type="compositionally biased region" description="Basic residues" evidence="6">
    <location>
        <begin position="52"/>
        <end position="61"/>
    </location>
</feature>
<dbReference type="Gramene" id="RZC76987">
    <property type="protein sequence ID" value="RZC76987"/>
    <property type="gene ID" value="C5167_001132"/>
</dbReference>
<accession>A0A4Y7KW32</accession>
<evidence type="ECO:0000313" key="9">
    <source>
        <dbReference type="Proteomes" id="UP000316621"/>
    </source>
</evidence>
<dbReference type="GO" id="GO:0005634">
    <property type="term" value="C:nucleus"/>
    <property type="evidence" value="ECO:0007669"/>
    <property type="project" value="UniProtKB-SubCell"/>
</dbReference>
<feature type="region of interest" description="Disordered" evidence="6">
    <location>
        <begin position="115"/>
        <end position="137"/>
    </location>
</feature>
<evidence type="ECO:0000256" key="2">
    <source>
        <dbReference type="ARBA" id="ARBA00023015"/>
    </source>
</evidence>
<gene>
    <name evidence="8" type="ORF">C5167_001132</name>
</gene>
<evidence type="ECO:0000256" key="5">
    <source>
        <dbReference type="ARBA" id="ARBA00023242"/>
    </source>
</evidence>
<feature type="region of interest" description="Disordered" evidence="6">
    <location>
        <begin position="30"/>
        <end position="61"/>
    </location>
</feature>
<keyword evidence="3" id="KW-0238">DNA-binding</keyword>
<dbReference type="EMBL" id="CM010723">
    <property type="protein sequence ID" value="RZC76987.1"/>
    <property type="molecule type" value="Genomic_DNA"/>
</dbReference>
<feature type="domain" description="TCP" evidence="7">
    <location>
        <begin position="51"/>
        <end position="105"/>
    </location>
</feature>
<protein>
    <recommendedName>
        <fullName evidence="7">TCP domain-containing protein</fullName>
    </recommendedName>
</protein>
<dbReference type="GO" id="GO:0003700">
    <property type="term" value="F:DNA-binding transcription factor activity"/>
    <property type="evidence" value="ECO:0007669"/>
    <property type="project" value="InterPro"/>
</dbReference>
<dbReference type="InterPro" id="IPR017887">
    <property type="entry name" value="TF_TCP_subgr"/>
</dbReference>
<comment type="subcellular location">
    <subcellularLocation>
        <location evidence="1">Nucleus</location>
    </subcellularLocation>
</comment>
<evidence type="ECO:0000256" key="3">
    <source>
        <dbReference type="ARBA" id="ARBA00023125"/>
    </source>
</evidence>
<dbReference type="InterPro" id="IPR005333">
    <property type="entry name" value="Transcription_factor_TCP"/>
</dbReference>
<keyword evidence="9" id="KW-1185">Reference proteome</keyword>
<dbReference type="Pfam" id="PF03634">
    <property type="entry name" value="TCP"/>
    <property type="match status" value="1"/>
</dbReference>
<reference evidence="8 9" key="1">
    <citation type="journal article" date="2018" name="Science">
        <title>The opium poppy genome and morphinan production.</title>
        <authorList>
            <person name="Guo L."/>
            <person name="Winzer T."/>
            <person name="Yang X."/>
            <person name="Li Y."/>
            <person name="Ning Z."/>
            <person name="He Z."/>
            <person name="Teodor R."/>
            <person name="Lu Y."/>
            <person name="Bowser T.A."/>
            <person name="Graham I.A."/>
            <person name="Ye K."/>
        </authorList>
    </citation>
    <scope>NUCLEOTIDE SEQUENCE [LARGE SCALE GENOMIC DNA]</scope>
    <source>
        <strain evidence="9">cv. HN1</strain>
        <tissue evidence="8">Leaves</tissue>
    </source>
</reference>
<dbReference type="PANTHER" id="PTHR31072:SF91">
    <property type="entry name" value="TRANSCRIPTION FACTOR TCP6"/>
    <property type="match status" value="1"/>
</dbReference>
<keyword evidence="2" id="KW-0805">Transcription regulation</keyword>